<dbReference type="OrthoDB" id="10658708at2759"/>
<feature type="region of interest" description="Disordered" evidence="1">
    <location>
        <begin position="626"/>
        <end position="648"/>
    </location>
</feature>
<dbReference type="EMBL" id="WIXP02000004">
    <property type="protein sequence ID" value="KAF6211845.1"/>
    <property type="molecule type" value="Genomic_DNA"/>
</dbReference>
<feature type="compositionally biased region" description="Polar residues" evidence="1">
    <location>
        <begin position="399"/>
        <end position="421"/>
    </location>
</feature>
<evidence type="ECO:0000256" key="1">
    <source>
        <dbReference type="SAM" id="MobiDB-lite"/>
    </source>
</evidence>
<keyword evidence="3" id="KW-1185">Reference proteome</keyword>
<feature type="region of interest" description="Disordered" evidence="1">
    <location>
        <begin position="663"/>
        <end position="747"/>
    </location>
</feature>
<name>A0A8S9XW65_APOLU</name>
<proteinExistence type="predicted"/>
<feature type="compositionally biased region" description="Basic and acidic residues" evidence="1">
    <location>
        <begin position="633"/>
        <end position="646"/>
    </location>
</feature>
<feature type="region of interest" description="Disordered" evidence="1">
    <location>
        <begin position="377"/>
        <end position="421"/>
    </location>
</feature>
<feature type="compositionally biased region" description="Basic and acidic residues" evidence="1">
    <location>
        <begin position="379"/>
        <end position="398"/>
    </location>
</feature>
<sequence length="1254" mass="139986">MCRLIPALAKFPRTNLLNILHSGINSAPFSNERTFFDNGGALSNSIPVLRHKEPQYPLDKYLPRVPKRNDTFIKSREIPRQTEVSLFRKIESLLKESQCMREPIVNCVLGPNEAPVNVSTESSVSTEDLVAAEFYKATYGTPKRVDCNSKPKVTVEPPHKGDGDWVDVRNPRICEVGPKPPTGIEGHEVSTAVQLPWDVLHRVPALSPKTMQTETCFHRSSPQTFESFGHYKAPNESAFNMGDNKDDKLSACEVDKSHPKPKASEVCSFSSVPSVSIRTSTSRQPYKCRTLKKVSVQNACINTDRVNAHVFSMKHPDPGVVDDFAGQSRVKACVVQELPKVNIRARLVRQSCGFVSINPVHVPSEVQNTAVVEVSHPPDLIEHPHDSYISKSNRRTDYNNRNQPTQPPQVEQYDNNPQQSKNDCILENERQPAFSHKLAFDMGRRRASPQRLQTEQSTKPKIFDTVTHFKEQLSRDFNSGFDSIKMSLTEMVTSLNEFCNMGLNNVPKLQNVSSASKTNPCTVRDRVDRMDGILNEELKKWGQRDSAHYQLLTKAIDELTIEIKNAVKSFHLQQHLNQRTAAFLEGSTTSTPINKAENQNTMKAAHHPEPLRLDKLYAIHSYLQQNQPPSAECQERPDASPKHFNKDGNLMTIKTKFDETFTIDQAPPDQAQLPNIEGISEEKETRSQNEIIIDKGEIQGDYEDDFNPEDQDDPEDQLSDSDSDEQKTDSSRSRSAEDLEASKAEENQVVHLITSGSANGEESTDAPVVLRVQEEHPSSVASTINASQVNLKSRLKGCNVHRSFFPSKTVPEPQVQKATINTDDGSDKPLVRLTNRNTNAVFELRLPEQLENLNSTLTYNSVGCNDEIKLSFGCAGLKEKVQTTEPENVPIDKNVDPQIAQSQIHIEDASSMPLPTLRYEPSKMHIADAVENDYGQLPPSIESPRRRVTINAEPVFNVALRNQATQFPTVEIESVERLSASILTLVESKINEIVEINKQKILSNELKTKDFSVQVVPNPELVEHQISTSVADGVNPAASAVQGGANKICYTSAKKIQEPQITPNVTPIKSDGYDSHPKNLEKPTEYLIYKQTECEVDKILVQNSRFPVQFESSFSSISVPTSLSEFPVKSSSSSELAYPLDQIPDPVTALGDLGKLHPAPGFDYGSVVDTTKERQEEYREELAHDSLEDISSHLHPNPEDLPSFHPENCVEPEEIQESSEHVGNANLSTVVDDVKPGHTIIYEIQPFDSGTVRQ</sequence>
<feature type="compositionally biased region" description="Basic and acidic residues" evidence="1">
    <location>
        <begin position="724"/>
        <end position="747"/>
    </location>
</feature>
<reference evidence="2" key="1">
    <citation type="journal article" date="2021" name="Mol. Ecol. Resour.">
        <title>Apolygus lucorum genome provides insights into omnivorousness and mesophyll feeding.</title>
        <authorList>
            <person name="Liu Y."/>
            <person name="Liu H."/>
            <person name="Wang H."/>
            <person name="Huang T."/>
            <person name="Liu B."/>
            <person name="Yang B."/>
            <person name="Yin L."/>
            <person name="Li B."/>
            <person name="Zhang Y."/>
            <person name="Zhang S."/>
            <person name="Jiang F."/>
            <person name="Zhang X."/>
            <person name="Ren Y."/>
            <person name="Wang B."/>
            <person name="Wang S."/>
            <person name="Lu Y."/>
            <person name="Wu K."/>
            <person name="Fan W."/>
            <person name="Wang G."/>
        </authorList>
    </citation>
    <scope>NUCLEOTIDE SEQUENCE</scope>
    <source>
        <strain evidence="2">12Hb</strain>
    </source>
</reference>
<feature type="compositionally biased region" description="Basic and acidic residues" evidence="1">
    <location>
        <begin position="680"/>
        <end position="698"/>
    </location>
</feature>
<evidence type="ECO:0000313" key="2">
    <source>
        <dbReference type="EMBL" id="KAF6211845.1"/>
    </source>
</evidence>
<comment type="caution">
    <text evidence="2">The sequence shown here is derived from an EMBL/GenBank/DDBJ whole genome shotgun (WGS) entry which is preliminary data.</text>
</comment>
<evidence type="ECO:0000313" key="3">
    <source>
        <dbReference type="Proteomes" id="UP000466442"/>
    </source>
</evidence>
<organism evidence="2 3">
    <name type="scientific">Apolygus lucorum</name>
    <name type="common">Small green plant bug</name>
    <name type="synonym">Lygocoris lucorum</name>
    <dbReference type="NCBI Taxonomy" id="248454"/>
    <lineage>
        <taxon>Eukaryota</taxon>
        <taxon>Metazoa</taxon>
        <taxon>Ecdysozoa</taxon>
        <taxon>Arthropoda</taxon>
        <taxon>Hexapoda</taxon>
        <taxon>Insecta</taxon>
        <taxon>Pterygota</taxon>
        <taxon>Neoptera</taxon>
        <taxon>Paraneoptera</taxon>
        <taxon>Hemiptera</taxon>
        <taxon>Heteroptera</taxon>
        <taxon>Panheteroptera</taxon>
        <taxon>Cimicomorpha</taxon>
        <taxon>Miridae</taxon>
        <taxon>Mirini</taxon>
        <taxon>Apolygus</taxon>
    </lineage>
</organism>
<feature type="compositionally biased region" description="Acidic residues" evidence="1">
    <location>
        <begin position="700"/>
        <end position="723"/>
    </location>
</feature>
<dbReference type="Proteomes" id="UP000466442">
    <property type="component" value="Unassembled WGS sequence"/>
</dbReference>
<dbReference type="AlphaFoldDB" id="A0A8S9XW65"/>
<accession>A0A8S9XW65</accession>
<gene>
    <name evidence="2" type="ORF">GE061_012361</name>
</gene>
<protein>
    <submittedName>
        <fullName evidence="2">Uncharacterized protein</fullName>
    </submittedName>
</protein>